<dbReference type="EMBL" id="JAKKDV010000003">
    <property type="protein sequence ID" value="MCF7560684.1"/>
    <property type="molecule type" value="Genomic_DNA"/>
</dbReference>
<comment type="caution">
    <text evidence="1">The sequence shown here is derived from an EMBL/GenBank/DDBJ whole genome shotgun (WGS) entry which is preliminary data.</text>
</comment>
<dbReference type="PANTHER" id="PTHR10443:SF12">
    <property type="entry name" value="DIPEPTIDASE"/>
    <property type="match status" value="1"/>
</dbReference>
<dbReference type="Gene3D" id="1.10.287.650">
    <property type="entry name" value="L27 domain"/>
    <property type="match status" value="1"/>
</dbReference>
<dbReference type="Pfam" id="PF01244">
    <property type="entry name" value="Peptidase_M19"/>
    <property type="match status" value="1"/>
</dbReference>
<dbReference type="InterPro" id="IPR032466">
    <property type="entry name" value="Metal_Hydrolase"/>
</dbReference>
<dbReference type="Gene3D" id="3.20.20.140">
    <property type="entry name" value="Metal-dependent hydrolases"/>
    <property type="match status" value="1"/>
</dbReference>
<dbReference type="PROSITE" id="PS51257">
    <property type="entry name" value="PROKAR_LIPOPROTEIN"/>
    <property type="match status" value="1"/>
</dbReference>
<dbReference type="RefSeq" id="WP_237231366.1">
    <property type="nucleotide sequence ID" value="NZ_JAKKDV010000003.1"/>
</dbReference>
<evidence type="ECO:0000313" key="1">
    <source>
        <dbReference type="EMBL" id="MCF7560684.1"/>
    </source>
</evidence>
<evidence type="ECO:0000313" key="2">
    <source>
        <dbReference type="Proteomes" id="UP001200022"/>
    </source>
</evidence>
<keyword evidence="2" id="KW-1185">Reference proteome</keyword>
<name>A0ABS9IJA9_9FLAO</name>
<gene>
    <name evidence="1" type="ORF">L3X39_08540</name>
</gene>
<dbReference type="InterPro" id="IPR008257">
    <property type="entry name" value="Pept_M19"/>
</dbReference>
<dbReference type="PROSITE" id="PS51365">
    <property type="entry name" value="RENAL_DIPEPTIDASE_2"/>
    <property type="match status" value="1"/>
</dbReference>
<proteinExistence type="predicted"/>
<reference evidence="1 2" key="1">
    <citation type="submission" date="2022-01" db="EMBL/GenBank/DDBJ databases">
        <title>Draft genome sequence of Sabulilitoribacter multivorans KCTC 32326.</title>
        <authorList>
            <person name="Oh J.-S."/>
        </authorList>
    </citation>
    <scope>NUCLEOTIDE SEQUENCE [LARGE SCALE GENOMIC DNA]</scope>
    <source>
        <strain evidence="1 2">M-M16</strain>
    </source>
</reference>
<accession>A0ABS9IJA9</accession>
<protein>
    <submittedName>
        <fullName evidence="1">Dipeptidase</fullName>
    </submittedName>
</protein>
<organism evidence="1 2">
    <name type="scientific">Flaviramulus multivorans</name>
    <dbReference type="NCBI Taxonomy" id="1304750"/>
    <lineage>
        <taxon>Bacteria</taxon>
        <taxon>Pseudomonadati</taxon>
        <taxon>Bacteroidota</taxon>
        <taxon>Flavobacteriia</taxon>
        <taxon>Flavobacteriales</taxon>
        <taxon>Flavobacteriaceae</taxon>
        <taxon>Flaviramulus</taxon>
    </lineage>
</organism>
<sequence length="436" mass="48872">MKQFALIICLAVFFSSCKNKSNSSKDSMTNNDSIALLERAKAIHDRVITLDTHCDINVKNFTDSINYTQNLESQVNLPKMKAGGLDVAWFIVYTGQDSLTDTGYKKAYGNAMSKFNAIHKLVKEIAPDAIELATTSEDVRRIYKSGKKVAMIGIENGYPVGLDIKNVEKFYNLGGRYMSLAHNGHSQLSDSNTGEDDDVWLHNGLSELGKEVIKEMNRLGMMIDVSHPSKEAMRQMIELSKAPIIASHSSARALCNHSRNLDDEQLEWLKENGGVVQTVAFTSYLNTEKVEARSKIEKEIGTKIMDSLGVKWVDRKDIKNLPNDEREIYYDHYSVMRTLLKEKLSKMKNLPPAVDVSDFVNHIDYLVDKIGIQHVGISSDFDGGGGIEGWSDASETFNVTLELVKRGYTEDEIEMLWSSNLLRVLDEVQAVAKTLN</sequence>
<dbReference type="CDD" id="cd01301">
    <property type="entry name" value="rDP_like"/>
    <property type="match status" value="1"/>
</dbReference>
<dbReference type="PANTHER" id="PTHR10443">
    <property type="entry name" value="MICROSOMAL DIPEPTIDASE"/>
    <property type="match status" value="1"/>
</dbReference>
<dbReference type="Proteomes" id="UP001200022">
    <property type="component" value="Unassembled WGS sequence"/>
</dbReference>
<dbReference type="SUPFAM" id="SSF51556">
    <property type="entry name" value="Metallo-dependent hydrolases"/>
    <property type="match status" value="1"/>
</dbReference>